<sequence length="455" mass="49293">MSRIAMIKAREILDSRGNPTVQVELWTENGGYGIANVPSGASTGSKEALELRDANTDYANDWFGGKGVHTAVDNVNNILAPALIGLESFDQRALDKAMIKLDGTPNKSKFGANAILGISLANAIASANELGLPLYRYLGGVNASELPVPMLNVLNGGAHASNTVDFQEFMIMPLGAKNFRQALQMANKVFHTLAKILKQKGHGTQVGDEGGFAPNAKSHIEVLDFLTQAIKEAGYNPATSGENAIAIAIDAASSEFYDEETGIYTFKKLQKAINNKQAGFENLTDTKLTFTTEELLDYYGELLAQYPIISIEDGFAENDWVGFQKFTAKFGNQLQIVGDDLTVTNPALLEKSIELKAMNSILIKLNQIGTLTETIDAIQLAQKNNMTAVVSHRSGETEDSTIADLAVALNTGQIKTGSLSRSDRIAKYNRLLQIEEELAEASEFKGLNAFYNLKK</sequence>
<dbReference type="Gene3D" id="3.30.390.10">
    <property type="entry name" value="Enolase-like, N-terminal domain"/>
    <property type="match status" value="1"/>
</dbReference>
<accession>A0A168RDY5</accession>
<dbReference type="GO" id="GO:0000015">
    <property type="term" value="C:phosphopyruvate hydratase complex"/>
    <property type="evidence" value="ECO:0007669"/>
    <property type="project" value="InterPro"/>
</dbReference>
<feature type="active site" description="Proton donor" evidence="10 11">
    <location>
        <position position="209"/>
    </location>
</feature>
<evidence type="ECO:0000256" key="12">
    <source>
        <dbReference type="PIRSR" id="PIRSR001400-2"/>
    </source>
</evidence>
<dbReference type="PANTHER" id="PTHR11902">
    <property type="entry name" value="ENOLASE"/>
    <property type="match status" value="1"/>
</dbReference>
<feature type="binding site" evidence="12">
    <location>
        <position position="312"/>
    </location>
    <ligand>
        <name>substrate</name>
    </ligand>
</feature>
<keyword evidence="6 10" id="KW-0479">Metal-binding</keyword>
<feature type="binding site" evidence="10 13">
    <location>
        <position position="339"/>
    </location>
    <ligand>
        <name>Mg(2+)</name>
        <dbReference type="ChEBI" id="CHEBI:18420"/>
    </ligand>
</feature>
<dbReference type="InterPro" id="IPR000941">
    <property type="entry name" value="Enolase"/>
</dbReference>
<dbReference type="UniPathway" id="UPA00109">
    <property type="reaction ID" value="UER00187"/>
</dbReference>
<reference evidence="16 17" key="1">
    <citation type="submission" date="2016-03" db="EMBL/GenBank/DDBJ databases">
        <title>Genome sequence of Mycoplasma gallinarum strain Mgn_IPT.</title>
        <authorList>
            <person name="Yacoub E."/>
            <person name="Sirand-Pugnet P."/>
            <person name="Barre A."/>
            <person name="Maurier F."/>
            <person name="Blanchard A."/>
            <person name="Ben Abdelmoumen B.M."/>
        </authorList>
    </citation>
    <scope>NUCLEOTIDE SEQUENCE [LARGE SCALE GENOMIC DNA]</scope>
    <source>
        <strain evidence="16 17">Mgn_IPT</strain>
    </source>
</reference>
<evidence type="ECO:0000313" key="17">
    <source>
        <dbReference type="Proteomes" id="UP000076983"/>
    </source>
</evidence>
<evidence type="ECO:0000256" key="2">
    <source>
        <dbReference type="ARBA" id="ARBA00009604"/>
    </source>
</evidence>
<dbReference type="SUPFAM" id="SSF54826">
    <property type="entry name" value="Enolase N-terminal domain-like"/>
    <property type="match status" value="1"/>
</dbReference>
<dbReference type="InterPro" id="IPR036849">
    <property type="entry name" value="Enolase-like_C_sf"/>
</dbReference>
<dbReference type="GO" id="GO:0009986">
    <property type="term" value="C:cell surface"/>
    <property type="evidence" value="ECO:0007669"/>
    <property type="project" value="UniProtKB-SubCell"/>
</dbReference>
<dbReference type="Gene3D" id="3.20.20.120">
    <property type="entry name" value="Enolase-like C-terminal domain"/>
    <property type="match status" value="1"/>
</dbReference>
<protein>
    <recommendedName>
        <fullName evidence="4 10">Enolase</fullName>
        <ecNumber evidence="3 10">4.2.1.11</ecNumber>
    </recommendedName>
    <alternativeName>
        <fullName evidence="10">2-phospho-D-glycerate hydro-lyase</fullName>
    </alternativeName>
    <alternativeName>
        <fullName evidence="10">2-phosphoglycerate dehydratase</fullName>
    </alternativeName>
</protein>
<dbReference type="SFLD" id="SFLDF00002">
    <property type="entry name" value="enolase"/>
    <property type="match status" value="1"/>
</dbReference>
<dbReference type="RefSeq" id="WP_063626158.1">
    <property type="nucleotide sequence ID" value="NZ_LVLH01000033.1"/>
</dbReference>
<feature type="binding site" evidence="12">
    <location>
        <begin position="391"/>
        <end position="394"/>
    </location>
    <ligand>
        <name>substrate</name>
    </ligand>
</feature>
<dbReference type="FunFam" id="3.30.390.10:FF:000001">
    <property type="entry name" value="Enolase"/>
    <property type="match status" value="1"/>
</dbReference>
<feature type="binding site" evidence="12">
    <location>
        <position position="415"/>
    </location>
    <ligand>
        <name>substrate</name>
    </ligand>
</feature>
<dbReference type="PRINTS" id="PR00148">
    <property type="entry name" value="ENOLASE"/>
</dbReference>
<feature type="binding site" evidence="12">
    <location>
        <position position="339"/>
    </location>
    <ligand>
        <name>substrate</name>
    </ligand>
</feature>
<feature type="binding site" evidence="10">
    <location>
        <position position="393"/>
    </location>
    <ligand>
        <name>(2R)-2-phosphoglycerate</name>
        <dbReference type="ChEBI" id="CHEBI:58289"/>
    </ligand>
</feature>
<name>A0A168RDY5_9BACT</name>
<dbReference type="GO" id="GO:0006096">
    <property type="term" value="P:glycolytic process"/>
    <property type="evidence" value="ECO:0007669"/>
    <property type="project" value="UniProtKB-UniRule"/>
</dbReference>
<comment type="cofactor">
    <cofactor evidence="10">
        <name>Mg(2+)</name>
        <dbReference type="ChEBI" id="CHEBI:18420"/>
    </cofactor>
    <text evidence="10">Binds a second Mg(2+) ion via substrate during catalysis.</text>
</comment>
<feature type="binding site" evidence="12">
    <location>
        <position position="159"/>
    </location>
    <ligand>
        <name>substrate</name>
    </ligand>
</feature>
<evidence type="ECO:0000256" key="11">
    <source>
        <dbReference type="PIRSR" id="PIRSR001400-1"/>
    </source>
</evidence>
<dbReference type="AlphaFoldDB" id="A0A168RDY5"/>
<dbReference type="PATRIC" id="fig|29557.3.peg.357"/>
<dbReference type="NCBIfam" id="TIGR01060">
    <property type="entry name" value="eno"/>
    <property type="match status" value="1"/>
</dbReference>
<evidence type="ECO:0000256" key="1">
    <source>
        <dbReference type="ARBA" id="ARBA00005031"/>
    </source>
</evidence>
<dbReference type="OrthoDB" id="9804716at2"/>
<feature type="binding site" evidence="10">
    <location>
        <position position="167"/>
    </location>
    <ligand>
        <name>(2R)-2-phosphoglycerate</name>
        <dbReference type="ChEBI" id="CHEBI:58289"/>
    </ligand>
</feature>
<feature type="domain" description="Enolase C-terminal TIM barrel" evidence="14">
    <location>
        <begin position="143"/>
        <end position="452"/>
    </location>
</feature>
<dbReference type="STRING" id="29557.MGALLINA_03660"/>
<comment type="caution">
    <text evidence="16">The sequence shown here is derived from an EMBL/GenBank/DDBJ whole genome shotgun (WGS) entry which is preliminary data.</text>
</comment>
<evidence type="ECO:0000256" key="3">
    <source>
        <dbReference type="ARBA" id="ARBA00012058"/>
    </source>
</evidence>
<comment type="pathway">
    <text evidence="1 10">Carbohydrate degradation; glycolysis; pyruvate from D-glyceraldehyde 3-phosphate: step 4/5.</text>
</comment>
<evidence type="ECO:0000256" key="10">
    <source>
        <dbReference type="HAMAP-Rule" id="MF_00318"/>
    </source>
</evidence>
<evidence type="ECO:0000256" key="5">
    <source>
        <dbReference type="ARBA" id="ARBA00022525"/>
    </source>
</evidence>
<feature type="binding site" evidence="12">
    <location>
        <position position="168"/>
    </location>
    <ligand>
        <name>substrate</name>
    </ligand>
</feature>
<comment type="cofactor">
    <cofactor evidence="13">
        <name>Mg(2+)</name>
        <dbReference type="ChEBI" id="CHEBI:18420"/>
    </cofactor>
    <text evidence="13">Mg(2+) is required for catalysis and for stabilizing the dimer.</text>
</comment>
<dbReference type="Pfam" id="PF00113">
    <property type="entry name" value="Enolase_C"/>
    <property type="match status" value="1"/>
</dbReference>
<evidence type="ECO:0000256" key="13">
    <source>
        <dbReference type="PIRSR" id="PIRSR001400-3"/>
    </source>
</evidence>
<feature type="binding site" evidence="10">
    <location>
        <position position="415"/>
    </location>
    <ligand>
        <name>(2R)-2-phosphoglycerate</name>
        <dbReference type="ChEBI" id="CHEBI:58289"/>
    </ligand>
</feature>
<evidence type="ECO:0000256" key="6">
    <source>
        <dbReference type="ARBA" id="ARBA00022723"/>
    </source>
</evidence>
<proteinExistence type="inferred from homology"/>
<dbReference type="CDD" id="cd03313">
    <property type="entry name" value="enolase"/>
    <property type="match status" value="1"/>
</dbReference>
<feature type="domain" description="Enolase N-terminal" evidence="15">
    <location>
        <begin position="4"/>
        <end position="138"/>
    </location>
</feature>
<dbReference type="Proteomes" id="UP000076983">
    <property type="component" value="Unassembled WGS sequence"/>
</dbReference>
<comment type="similarity">
    <text evidence="2 10">Belongs to the enolase family.</text>
</comment>
<dbReference type="SMART" id="SM01193">
    <property type="entry name" value="Enolase_N"/>
    <property type="match status" value="1"/>
</dbReference>
<dbReference type="EMBL" id="LVLH01000033">
    <property type="protein sequence ID" value="OAB48884.1"/>
    <property type="molecule type" value="Genomic_DNA"/>
</dbReference>
<dbReference type="InterPro" id="IPR020811">
    <property type="entry name" value="Enolase_N"/>
</dbReference>
<evidence type="ECO:0000256" key="7">
    <source>
        <dbReference type="ARBA" id="ARBA00022842"/>
    </source>
</evidence>
<dbReference type="SFLD" id="SFLDS00001">
    <property type="entry name" value="Enolase"/>
    <property type="match status" value="1"/>
</dbReference>
<dbReference type="InterPro" id="IPR020810">
    <property type="entry name" value="Enolase_C"/>
</dbReference>
<keyword evidence="8 10" id="KW-0324">Glycolysis</keyword>
<evidence type="ECO:0000256" key="9">
    <source>
        <dbReference type="ARBA" id="ARBA00023239"/>
    </source>
</evidence>
<dbReference type="GO" id="GO:0004634">
    <property type="term" value="F:phosphopyruvate hydratase activity"/>
    <property type="evidence" value="ECO:0007669"/>
    <property type="project" value="UniProtKB-UniRule"/>
</dbReference>
<evidence type="ECO:0000313" key="16">
    <source>
        <dbReference type="EMBL" id="OAB48884.1"/>
    </source>
</evidence>
<dbReference type="HAMAP" id="MF_00318">
    <property type="entry name" value="Enolase"/>
    <property type="match status" value="1"/>
</dbReference>
<feature type="binding site" evidence="10 13">
    <location>
        <position position="312"/>
    </location>
    <ligand>
        <name>Mg(2+)</name>
        <dbReference type="ChEBI" id="CHEBI:18420"/>
    </ligand>
</feature>
<comment type="function">
    <text evidence="10">Catalyzes the reversible conversion of 2-phosphoglycerate (2-PG) into phosphoenolpyruvate (PEP). It is essential for the degradation of carbohydrates via glycolysis.</text>
</comment>
<comment type="catalytic activity">
    <reaction evidence="10">
        <text>(2R)-2-phosphoglycerate = phosphoenolpyruvate + H2O</text>
        <dbReference type="Rhea" id="RHEA:10164"/>
        <dbReference type="ChEBI" id="CHEBI:15377"/>
        <dbReference type="ChEBI" id="CHEBI:58289"/>
        <dbReference type="ChEBI" id="CHEBI:58702"/>
        <dbReference type="EC" id="4.2.1.11"/>
    </reaction>
</comment>
<dbReference type="EC" id="4.2.1.11" evidence="3 10"/>
<dbReference type="Pfam" id="PF03952">
    <property type="entry name" value="Enolase_N"/>
    <property type="match status" value="1"/>
</dbReference>
<evidence type="ECO:0000256" key="8">
    <source>
        <dbReference type="ARBA" id="ARBA00023152"/>
    </source>
</evidence>
<dbReference type="SUPFAM" id="SSF51604">
    <property type="entry name" value="Enolase C-terminal domain-like"/>
    <property type="match status" value="1"/>
</dbReference>
<feature type="binding site" evidence="10">
    <location>
        <position position="394"/>
    </location>
    <ligand>
        <name>(2R)-2-phosphoglycerate</name>
        <dbReference type="ChEBI" id="CHEBI:58289"/>
    </ligand>
</feature>
<dbReference type="PANTHER" id="PTHR11902:SF1">
    <property type="entry name" value="ENOLASE"/>
    <property type="match status" value="1"/>
</dbReference>
<keyword evidence="17" id="KW-1185">Reference proteome</keyword>
<dbReference type="GO" id="GO:0000287">
    <property type="term" value="F:magnesium ion binding"/>
    <property type="evidence" value="ECO:0007669"/>
    <property type="project" value="UniProtKB-UniRule"/>
</dbReference>
<evidence type="ECO:0000256" key="4">
    <source>
        <dbReference type="ARBA" id="ARBA00017068"/>
    </source>
</evidence>
<keyword evidence="9 10" id="KW-0456">Lyase</keyword>
<dbReference type="GO" id="GO:0005576">
    <property type="term" value="C:extracellular region"/>
    <property type="evidence" value="ECO:0007669"/>
    <property type="project" value="UniProtKB-SubCell"/>
</dbReference>
<dbReference type="InterPro" id="IPR020809">
    <property type="entry name" value="Enolase_CS"/>
</dbReference>
<gene>
    <name evidence="10 16" type="primary">eno</name>
    <name evidence="16" type="ORF">MGALLINA_03660</name>
</gene>
<dbReference type="PROSITE" id="PS00164">
    <property type="entry name" value="ENOLASE"/>
    <property type="match status" value="1"/>
</dbReference>
<feature type="binding site" evidence="10 13">
    <location>
        <position position="250"/>
    </location>
    <ligand>
        <name>Mg(2+)</name>
        <dbReference type="ChEBI" id="CHEBI:18420"/>
    </ligand>
</feature>
<dbReference type="SFLD" id="SFLDG00178">
    <property type="entry name" value="enolase"/>
    <property type="match status" value="1"/>
</dbReference>
<keyword evidence="7 10" id="KW-0460">Magnesium</keyword>
<evidence type="ECO:0000259" key="15">
    <source>
        <dbReference type="SMART" id="SM01193"/>
    </source>
</evidence>
<evidence type="ECO:0000259" key="14">
    <source>
        <dbReference type="SMART" id="SM01192"/>
    </source>
</evidence>
<organism evidence="16 17">
    <name type="scientific">Mycoplasmopsis gallinarum</name>
    <dbReference type="NCBI Taxonomy" id="29557"/>
    <lineage>
        <taxon>Bacteria</taxon>
        <taxon>Bacillati</taxon>
        <taxon>Mycoplasmatota</taxon>
        <taxon>Mycoplasmoidales</taxon>
        <taxon>Metamycoplasmataceae</taxon>
        <taxon>Mycoplasmopsis</taxon>
    </lineage>
</organism>
<feature type="binding site" evidence="10">
    <location>
        <position position="364"/>
    </location>
    <ligand>
        <name>(2R)-2-phosphoglycerate</name>
        <dbReference type="ChEBI" id="CHEBI:58289"/>
    </ligand>
</feature>
<comment type="subcellular location">
    <subcellularLocation>
        <location evidence="10">Cytoplasm</location>
    </subcellularLocation>
    <subcellularLocation>
        <location evidence="10">Secreted</location>
    </subcellularLocation>
    <subcellularLocation>
        <location evidence="10">Cell surface</location>
    </subcellularLocation>
    <text evidence="10">Fractions of enolase are present in both the cytoplasm and on the cell surface.</text>
</comment>
<dbReference type="SMART" id="SM01192">
    <property type="entry name" value="Enolase_C"/>
    <property type="match status" value="1"/>
</dbReference>
<keyword evidence="10" id="KW-0963">Cytoplasm</keyword>
<feature type="active site" description="Proton acceptor" evidence="10 11">
    <location>
        <position position="364"/>
    </location>
</feature>
<keyword evidence="5 10" id="KW-0964">Secreted</keyword>
<dbReference type="PIRSF" id="PIRSF001400">
    <property type="entry name" value="Enolase"/>
    <property type="match status" value="1"/>
</dbReference>
<dbReference type="InterPro" id="IPR029017">
    <property type="entry name" value="Enolase-like_N"/>
</dbReference>